<dbReference type="InterPro" id="IPR036388">
    <property type="entry name" value="WH-like_DNA-bd_sf"/>
</dbReference>
<proteinExistence type="inferred from homology"/>
<evidence type="ECO:0000256" key="4">
    <source>
        <dbReference type="ARBA" id="ARBA00023125"/>
    </source>
</evidence>
<dbReference type="Pfam" id="PF00392">
    <property type="entry name" value="GntR"/>
    <property type="match status" value="1"/>
</dbReference>
<evidence type="ECO:0000256" key="5">
    <source>
        <dbReference type="ARBA" id="ARBA00023163"/>
    </source>
</evidence>
<organism evidence="7 8">
    <name type="scientific">Muribacter muris</name>
    <dbReference type="NCBI Taxonomy" id="67855"/>
    <lineage>
        <taxon>Bacteria</taxon>
        <taxon>Pseudomonadati</taxon>
        <taxon>Pseudomonadota</taxon>
        <taxon>Gammaproteobacteria</taxon>
        <taxon>Pasteurellales</taxon>
        <taxon>Pasteurellaceae</taxon>
        <taxon>Muribacter</taxon>
    </lineage>
</organism>
<dbReference type="PROSITE" id="PS50949">
    <property type="entry name" value="HTH_GNTR"/>
    <property type="match status" value="1"/>
</dbReference>
<keyword evidence="8" id="KW-1185">Reference proteome</keyword>
<dbReference type="SUPFAM" id="SSF46785">
    <property type="entry name" value="Winged helix' DNA-binding domain"/>
    <property type="match status" value="1"/>
</dbReference>
<keyword evidence="7" id="KW-0808">Transferase</keyword>
<keyword evidence="4" id="KW-0238">DNA-binding</keyword>
<keyword evidence="3" id="KW-0805">Transcription regulation</keyword>
<name>A0A0J5S562_9PAST</name>
<protein>
    <submittedName>
        <fullName evidence="7">Aspartate aminotransferase</fullName>
    </submittedName>
</protein>
<evidence type="ECO:0000256" key="2">
    <source>
        <dbReference type="ARBA" id="ARBA00022898"/>
    </source>
</evidence>
<reference evidence="7 8" key="1">
    <citation type="submission" date="2014-12" db="EMBL/GenBank/DDBJ databases">
        <title>Reclassification of Actinobacillus muris as Muribacter muris.</title>
        <authorList>
            <person name="Christensen H."/>
            <person name="Nicklas W."/>
            <person name="Bisgaard M."/>
        </authorList>
    </citation>
    <scope>NUCLEOTIDE SEQUENCE [LARGE SCALE GENOMIC DNA]</scope>
    <source>
        <strain evidence="7 8">Ackerman80-443D</strain>
    </source>
</reference>
<dbReference type="Proteomes" id="UP000036270">
    <property type="component" value="Unassembled WGS sequence"/>
</dbReference>
<keyword evidence="2" id="KW-0663">Pyridoxal phosphate</keyword>
<dbReference type="InterPro" id="IPR000524">
    <property type="entry name" value="Tscrpt_reg_HTH_GntR"/>
</dbReference>
<evidence type="ECO:0000256" key="3">
    <source>
        <dbReference type="ARBA" id="ARBA00023015"/>
    </source>
</evidence>
<dbReference type="SUPFAM" id="SSF53383">
    <property type="entry name" value="PLP-dependent transferases"/>
    <property type="match status" value="1"/>
</dbReference>
<dbReference type="InterPro" id="IPR051446">
    <property type="entry name" value="HTH_trans_reg/aminotransferase"/>
</dbReference>
<evidence type="ECO:0000313" key="8">
    <source>
        <dbReference type="Proteomes" id="UP000036270"/>
    </source>
</evidence>
<dbReference type="RefSeq" id="WP_047976364.1">
    <property type="nucleotide sequence ID" value="NZ_JWIZ01000017.1"/>
</dbReference>
<keyword evidence="7" id="KW-0032">Aminotransferase</keyword>
<dbReference type="GO" id="GO:0030170">
    <property type="term" value="F:pyridoxal phosphate binding"/>
    <property type="evidence" value="ECO:0007669"/>
    <property type="project" value="InterPro"/>
</dbReference>
<evidence type="ECO:0000259" key="6">
    <source>
        <dbReference type="PROSITE" id="PS50949"/>
    </source>
</evidence>
<dbReference type="PATRIC" id="fig|67855.3.peg.413"/>
<dbReference type="InterPro" id="IPR015424">
    <property type="entry name" value="PyrdxlP-dep_Trfase"/>
</dbReference>
<accession>A0A0J5S562</accession>
<dbReference type="GO" id="GO:0008483">
    <property type="term" value="F:transaminase activity"/>
    <property type="evidence" value="ECO:0007669"/>
    <property type="project" value="UniProtKB-KW"/>
</dbReference>
<keyword evidence="5" id="KW-0804">Transcription</keyword>
<comment type="caution">
    <text evidence="7">The sequence shown here is derived from an EMBL/GenBank/DDBJ whole genome shotgun (WGS) entry which is preliminary data.</text>
</comment>
<dbReference type="STRING" id="67855.RO21_03230"/>
<dbReference type="Gene3D" id="1.10.10.10">
    <property type="entry name" value="Winged helix-like DNA-binding domain superfamily/Winged helix DNA-binding domain"/>
    <property type="match status" value="1"/>
</dbReference>
<evidence type="ECO:0000313" key="7">
    <source>
        <dbReference type="EMBL" id="KMK51962.1"/>
    </source>
</evidence>
<dbReference type="InterPro" id="IPR015422">
    <property type="entry name" value="PyrdxlP-dep_Trfase_small"/>
</dbReference>
<dbReference type="InterPro" id="IPR015421">
    <property type="entry name" value="PyrdxlP-dep_Trfase_major"/>
</dbReference>
<dbReference type="EMBL" id="JWIZ01000017">
    <property type="protein sequence ID" value="KMK51962.1"/>
    <property type="molecule type" value="Genomic_DNA"/>
</dbReference>
<dbReference type="CDD" id="cd07377">
    <property type="entry name" value="WHTH_GntR"/>
    <property type="match status" value="1"/>
</dbReference>
<dbReference type="PANTHER" id="PTHR46577:SF2">
    <property type="entry name" value="TRANSCRIPTIONAL REGULATORY PROTEIN"/>
    <property type="match status" value="1"/>
</dbReference>
<dbReference type="SMART" id="SM00345">
    <property type="entry name" value="HTH_GNTR"/>
    <property type="match status" value="1"/>
</dbReference>
<gene>
    <name evidence="7" type="ORF">RO21_03230</name>
</gene>
<dbReference type="Pfam" id="PF00155">
    <property type="entry name" value="Aminotran_1_2"/>
    <property type="match status" value="1"/>
</dbReference>
<dbReference type="Gene3D" id="3.40.640.10">
    <property type="entry name" value="Type I PLP-dependent aspartate aminotransferase-like (Major domain)"/>
    <property type="match status" value="1"/>
</dbReference>
<dbReference type="AlphaFoldDB" id="A0A0J5S562"/>
<dbReference type="PANTHER" id="PTHR46577">
    <property type="entry name" value="HTH-TYPE TRANSCRIPTIONAL REGULATORY PROTEIN GABR"/>
    <property type="match status" value="1"/>
</dbReference>
<evidence type="ECO:0000256" key="1">
    <source>
        <dbReference type="ARBA" id="ARBA00005384"/>
    </source>
</evidence>
<dbReference type="InterPro" id="IPR004839">
    <property type="entry name" value="Aminotransferase_I/II_large"/>
</dbReference>
<dbReference type="Gene3D" id="3.90.1150.10">
    <property type="entry name" value="Aspartate Aminotransferase, domain 1"/>
    <property type="match status" value="1"/>
</dbReference>
<dbReference type="GO" id="GO:0003677">
    <property type="term" value="F:DNA binding"/>
    <property type="evidence" value="ECO:0007669"/>
    <property type="project" value="UniProtKB-KW"/>
</dbReference>
<sequence length="462" mass="53363">MNKKTKVAQVCDWVIEKIEHNIYLPEQKIPSVRSLAKRLNYSAFTISQAYEHLVSLGYLKAIRGSGYFVNPIKTESVQAVAAPSFTQNVADTGWLMQHLFHEQEKDKSPGSGLLPSDWLIPAKIIRQAIKKSAKEAHEFIYTYGHIQGYYPLRKLFATQLSHLGITADPSFMITMPGVSAAIQLILRSLTRPNDYIIVDDPSWFWLLGCLHQLNLNILSVPRDQNGPNLEKLEYLFKTYQPKIYITNSILNNPTSYNVSPSIIYKVLHLLHQYNAYLLEDDIYSPLENNPHTLRYITLDQGERVFYISGVSKILGANWRVAFIYLPKSFLDIILRQKMLSNMTSTELTERSVYSIWLHSYYPKHIDEMRLKLVKKHEKMKNALDKIGIEYPKPANKGIFLWLDLKLDTTKMSIEAKKENYVLAPGYLFSQHTDFSHYLRLNVTRTSDEFLHWLAAYKATHQG</sequence>
<dbReference type="GO" id="GO:0003700">
    <property type="term" value="F:DNA-binding transcription factor activity"/>
    <property type="evidence" value="ECO:0007669"/>
    <property type="project" value="InterPro"/>
</dbReference>
<comment type="similarity">
    <text evidence="1">In the C-terminal section; belongs to the class-I pyridoxal-phosphate-dependent aminotransferase family.</text>
</comment>
<dbReference type="InterPro" id="IPR036390">
    <property type="entry name" value="WH_DNA-bd_sf"/>
</dbReference>
<dbReference type="CDD" id="cd00609">
    <property type="entry name" value="AAT_like"/>
    <property type="match status" value="1"/>
</dbReference>
<feature type="domain" description="HTH gntR-type" evidence="6">
    <location>
        <begin position="4"/>
        <end position="72"/>
    </location>
</feature>